<evidence type="ECO:0000256" key="1">
    <source>
        <dbReference type="ARBA" id="ARBA00007913"/>
    </source>
</evidence>
<accession>A0ABU9BG13</accession>
<dbReference type="SUPFAM" id="SSF52540">
    <property type="entry name" value="P-loop containing nucleoside triphosphate hydrolases"/>
    <property type="match status" value="1"/>
</dbReference>
<keyword evidence="5" id="KW-0067">ATP-binding</keyword>
<dbReference type="InterPro" id="IPR027417">
    <property type="entry name" value="P-loop_NTPase"/>
</dbReference>
<comment type="similarity">
    <text evidence="1">Belongs to the DNA2/NAM7 helicase family.</text>
</comment>
<dbReference type="PANTHER" id="PTHR43788">
    <property type="entry name" value="DNA2/NAM7 HELICASE FAMILY MEMBER"/>
    <property type="match status" value="1"/>
</dbReference>
<dbReference type="Gene3D" id="3.40.960.10">
    <property type="entry name" value="VSR Endonuclease"/>
    <property type="match status" value="1"/>
</dbReference>
<evidence type="ECO:0000256" key="5">
    <source>
        <dbReference type="ARBA" id="ARBA00022840"/>
    </source>
</evidence>
<dbReference type="RefSeq" id="WP_341376242.1">
    <property type="nucleotide sequence ID" value="NZ_JBBUTF010000024.1"/>
</dbReference>
<evidence type="ECO:0000256" key="3">
    <source>
        <dbReference type="ARBA" id="ARBA00022801"/>
    </source>
</evidence>
<dbReference type="InterPro" id="IPR047187">
    <property type="entry name" value="SF1_C_Upf1"/>
</dbReference>
<protein>
    <submittedName>
        <fullName evidence="10">AAA domain-containing protein</fullName>
    </submittedName>
</protein>
<evidence type="ECO:0000256" key="4">
    <source>
        <dbReference type="ARBA" id="ARBA00022806"/>
    </source>
</evidence>
<dbReference type="InterPro" id="IPR011335">
    <property type="entry name" value="Restrct_endonuc-II-like"/>
</dbReference>
<evidence type="ECO:0000259" key="8">
    <source>
        <dbReference type="Pfam" id="PF13087"/>
    </source>
</evidence>
<keyword evidence="11" id="KW-1185">Reference proteome</keyword>
<dbReference type="InterPro" id="IPR050534">
    <property type="entry name" value="Coronavir_polyprotein_1ab"/>
</dbReference>
<evidence type="ECO:0000313" key="11">
    <source>
        <dbReference type="Proteomes" id="UP001368500"/>
    </source>
</evidence>
<name>A0ABU9BG13_9BURK</name>
<evidence type="ECO:0000256" key="2">
    <source>
        <dbReference type="ARBA" id="ARBA00022741"/>
    </source>
</evidence>
<dbReference type="Pfam" id="PF13087">
    <property type="entry name" value="AAA_12"/>
    <property type="match status" value="1"/>
</dbReference>
<evidence type="ECO:0000259" key="9">
    <source>
        <dbReference type="Pfam" id="PF18741"/>
    </source>
</evidence>
<feature type="domain" description="DNA2/NAM7 helicase helicase" evidence="7">
    <location>
        <begin position="389"/>
        <end position="454"/>
    </location>
</feature>
<sequence>MSPTPEHGRLAGLLNYLVEQGRAVDPRAWVLGRQNDFRRLAEDLEHLPGVRLDDRVSDDPAWLTVERLQPAPPPQPDEEDQPWIVWTDRPDGAPPRLHELALAQRRTRELTTMDPPAATLADRQRRERVACSLAVYAAHWQAWATAEAPRRRAIALYGELFALRERLQADETAQPSELVWGLGLSAWRLDAPATAAGLAGAGMALQYPLLTQAVEIELDPADHTITVRPRATGPRLEFDAFSAAQVPHAAEVERQARQWLADEMAARRNPDPFAPDSVEPLLRLTAGGLDRHGVFEPQARGLPEPGPQLRVTGAWVLFMRPRPANVLIEDIQRLTQRIAAGDPLPAGPAALVTPPSDEVPSIAPIAFRGLCSGSGHVGEPRELFFPLPYNQEQETIIEMLERSPGVSVQGPPGTGKTHTIANIICHYLATGRTVLVTAKGEHALAVLQDKIPPEVRPLTVALLAGDKEGLRQFQASIEAIVHTLSQLDPRASQAQIARTRQAIDAAHAEIAGIDRRIDAIAARQLAPQVIDGQTLRAQEMAELAIDGAGPHGWFTDALTMDAAHAPPLSEAQAQALREARRRLGPDLVYAEQTLPASESLPTPADLAELHEQLRARHAIEDAQATGELPALRTWSREVVDDARRLLAAIEQALPRIEPLDTQAGPWWRSLRERCRRPDFASECQALQLLLGELDTLVAARAAFLQRPVTLPEGVLGQPQVAEALQRGAQTGKPFGVFTLGRAEAKARVAAIRISGLPPEGAADWTHVLRYLSLHGRLLSFAARWNVVARELDIPEIDAAVEQLRATERLGLAVRRVHALATQQDPALVALARRVFLDLPEQDLLGEAGGLQRVAGHLRRHLGRVDIAQAARTLAEHREALAGCGGPVVERLRAALADGPGQRTLGADRLAADWAGLMAELRRIEQLRPELDRVAELTARIEQSGAPDWAQRLRQPLPDPSSSPSASSSFPGSDGDPALPARWREAWTWARLRHHLQGLDAREEQQALARRRRALEQVLARQYTDLVSHSAWLQTKANASAKVLSALESYRVAIRRIGQGTGTHAPRYRRDARQAMLDAQAAVPCWIMSHAKVSESMPAELGRFDLVIVDEASQSDLWALPAVLRGRQVLVVGDDKQVSPTAGFLEAAHVERLRQRFLADQPHARDLTPEKSLYDLASTVYAAHRVMLTEHFRCAEPIIAYSNRTFYQDQIRPLRIPHASERLDPPLVDLYLPAGVRDARNINAAEAECIVQQIEALVADPAMAGRSIGVVSLLGPEQARHIHDLACRRIDMAELTRRRFTCGDAYVFQGSERDIMFLSLVADAKQHHALSGQAHDQRFNVAASRARDRMVLVRSVTAAELSPRDVRRGLVEHFSGAAQAPRAADGVGGAVAQPEVERPLIERCESGFERDVVRRGLVEHFSGAAQAPRAADGVGGAVAQPEVERPLIERCESGFERDVFGALTALGYRVTPQVRAGAYRIDLVVEGAGDRRLAIECDGDAFHGPDRWPADMARQRILERAGWTFWRCFASTWTLRRAAVLQDLQERLQAMGIAPLGAAGPRPGGVAQRVWPPQAA</sequence>
<evidence type="ECO:0000313" key="10">
    <source>
        <dbReference type="EMBL" id="MEK8028458.1"/>
    </source>
</evidence>
<keyword evidence="3" id="KW-0378">Hydrolase</keyword>
<comment type="caution">
    <text evidence="10">The sequence shown here is derived from an EMBL/GenBank/DDBJ whole genome shotgun (WGS) entry which is preliminary data.</text>
</comment>
<feature type="domain" description="DNA2/NAM7 helicase helicase" evidence="7">
    <location>
        <begin position="1001"/>
        <end position="1140"/>
    </location>
</feature>
<dbReference type="SUPFAM" id="SSF52980">
    <property type="entry name" value="Restriction endonuclease-like"/>
    <property type="match status" value="1"/>
</dbReference>
<proteinExistence type="inferred from homology"/>
<organism evidence="10 11">
    <name type="scientific">Pseudaquabacterium rugosum</name>
    <dbReference type="NCBI Taxonomy" id="2984194"/>
    <lineage>
        <taxon>Bacteria</taxon>
        <taxon>Pseudomonadati</taxon>
        <taxon>Pseudomonadota</taxon>
        <taxon>Betaproteobacteria</taxon>
        <taxon>Burkholderiales</taxon>
        <taxon>Sphaerotilaceae</taxon>
        <taxon>Pseudaquabacterium</taxon>
    </lineage>
</organism>
<gene>
    <name evidence="10" type="ORF">AACH11_21065</name>
</gene>
<dbReference type="EMBL" id="JBBUTF010000024">
    <property type="protein sequence ID" value="MEK8028458.1"/>
    <property type="molecule type" value="Genomic_DNA"/>
</dbReference>
<dbReference type="CDD" id="cd18808">
    <property type="entry name" value="SF1_C_Upf1"/>
    <property type="match status" value="1"/>
</dbReference>
<dbReference type="Pfam" id="PF13086">
    <property type="entry name" value="AAA_11"/>
    <property type="match status" value="2"/>
</dbReference>
<keyword evidence="4" id="KW-0347">Helicase</keyword>
<dbReference type="InterPro" id="IPR049468">
    <property type="entry name" value="Restrct_endonuc-II-like_dom"/>
</dbReference>
<dbReference type="Proteomes" id="UP001368500">
    <property type="component" value="Unassembled WGS sequence"/>
</dbReference>
<dbReference type="InterPro" id="IPR041677">
    <property type="entry name" value="DNA2/NAM7_AAA_11"/>
</dbReference>
<feature type="domain" description="DNA2/NAM7 helicase-like C-terminal" evidence="8">
    <location>
        <begin position="1170"/>
        <end position="1352"/>
    </location>
</feature>
<evidence type="ECO:0000256" key="6">
    <source>
        <dbReference type="SAM" id="MobiDB-lite"/>
    </source>
</evidence>
<dbReference type="PANTHER" id="PTHR43788:SF8">
    <property type="entry name" value="DNA-BINDING PROTEIN SMUBP-2"/>
    <property type="match status" value="1"/>
</dbReference>
<feature type="domain" description="Restriction endonuclease type II-like" evidence="9">
    <location>
        <begin position="1454"/>
        <end position="1547"/>
    </location>
</feature>
<dbReference type="Pfam" id="PF18741">
    <property type="entry name" value="MTES_1575"/>
    <property type="match status" value="1"/>
</dbReference>
<dbReference type="Gene3D" id="3.40.50.300">
    <property type="entry name" value="P-loop containing nucleotide triphosphate hydrolases"/>
    <property type="match status" value="3"/>
</dbReference>
<evidence type="ECO:0000259" key="7">
    <source>
        <dbReference type="Pfam" id="PF13086"/>
    </source>
</evidence>
<feature type="region of interest" description="Disordered" evidence="6">
    <location>
        <begin position="947"/>
        <end position="976"/>
    </location>
</feature>
<keyword evidence="2" id="KW-0547">Nucleotide-binding</keyword>
<reference evidence="10 11" key="1">
    <citation type="submission" date="2024-04" db="EMBL/GenBank/DDBJ databases">
        <title>Novel species of the genus Ideonella isolated from streams.</title>
        <authorList>
            <person name="Lu H."/>
        </authorList>
    </citation>
    <scope>NUCLEOTIDE SEQUENCE [LARGE SCALE GENOMIC DNA]</scope>
    <source>
        <strain evidence="10 11">BYS139W</strain>
    </source>
</reference>
<dbReference type="InterPro" id="IPR041679">
    <property type="entry name" value="DNA2/NAM7-like_C"/>
</dbReference>
<feature type="compositionally biased region" description="Low complexity" evidence="6">
    <location>
        <begin position="959"/>
        <end position="976"/>
    </location>
</feature>